<keyword evidence="3" id="KW-0808">Transferase</keyword>
<dbReference type="Proteomes" id="UP000515472">
    <property type="component" value="Chromosome"/>
</dbReference>
<feature type="domain" description="Glycosyl transferase family 1" evidence="1">
    <location>
        <begin position="186"/>
        <end position="352"/>
    </location>
</feature>
<evidence type="ECO:0000313" key="4">
    <source>
        <dbReference type="Proteomes" id="UP000515472"/>
    </source>
</evidence>
<gene>
    <name evidence="3" type="ORF">GEOBRER4_n2481</name>
</gene>
<dbReference type="InterPro" id="IPR028098">
    <property type="entry name" value="Glyco_trans_4-like_N"/>
</dbReference>
<protein>
    <submittedName>
        <fullName evidence="3">Glycosyl transferase, group 1</fullName>
    </submittedName>
</protein>
<dbReference type="KEGG" id="gbn:GEOBRER4_23920"/>
<proteinExistence type="predicted"/>
<reference evidence="3 4" key="1">
    <citation type="submission" date="2020-06" db="EMBL/GenBank/DDBJ databases">
        <title>Interaction of electrochemicaly active bacteria, Geobacter bremensis R4 on different carbon anode.</title>
        <authorList>
            <person name="Meng L."/>
            <person name="Yoshida N."/>
        </authorList>
    </citation>
    <scope>NUCLEOTIDE SEQUENCE [LARGE SCALE GENOMIC DNA]</scope>
    <source>
        <strain evidence="3 4">R4</strain>
    </source>
</reference>
<evidence type="ECO:0000259" key="2">
    <source>
        <dbReference type="Pfam" id="PF13439"/>
    </source>
</evidence>
<feature type="domain" description="Glycosyltransferase subfamily 4-like N-terminal" evidence="2">
    <location>
        <begin position="19"/>
        <end position="174"/>
    </location>
</feature>
<evidence type="ECO:0000313" key="3">
    <source>
        <dbReference type="EMBL" id="BCG47642.1"/>
    </source>
</evidence>
<evidence type="ECO:0000259" key="1">
    <source>
        <dbReference type="Pfam" id="PF00534"/>
    </source>
</evidence>
<accession>A0A6S6LZW7</accession>
<dbReference type="Gene3D" id="3.40.50.2000">
    <property type="entry name" value="Glycogen Phosphorylase B"/>
    <property type="match status" value="2"/>
</dbReference>
<dbReference type="RefSeq" id="WP_185242508.1">
    <property type="nucleotide sequence ID" value="NZ_AP023213.1"/>
</dbReference>
<dbReference type="SUPFAM" id="SSF53756">
    <property type="entry name" value="UDP-Glycosyltransferase/glycogen phosphorylase"/>
    <property type="match status" value="1"/>
</dbReference>
<name>A0A6S6LZW7_9BACT</name>
<dbReference type="PANTHER" id="PTHR12526">
    <property type="entry name" value="GLYCOSYLTRANSFERASE"/>
    <property type="match status" value="1"/>
</dbReference>
<dbReference type="GO" id="GO:0016757">
    <property type="term" value="F:glycosyltransferase activity"/>
    <property type="evidence" value="ECO:0007669"/>
    <property type="project" value="InterPro"/>
</dbReference>
<organism evidence="3 4">
    <name type="scientific">Citrifermentans bremense</name>
    <dbReference type="NCBI Taxonomy" id="60035"/>
    <lineage>
        <taxon>Bacteria</taxon>
        <taxon>Pseudomonadati</taxon>
        <taxon>Thermodesulfobacteriota</taxon>
        <taxon>Desulfuromonadia</taxon>
        <taxon>Geobacterales</taxon>
        <taxon>Geobacteraceae</taxon>
        <taxon>Citrifermentans</taxon>
    </lineage>
</organism>
<dbReference type="InterPro" id="IPR001296">
    <property type="entry name" value="Glyco_trans_1"/>
</dbReference>
<sequence>MDLLIPKVMHVILSLDAGGGAERLVYDLVRDAAFCPAPPVVCCLYHPGKLGALLQQEGFRVYSPATKPGGLQWSLVPWLAHIIRQEMVDVVHAHQYTPMFYSVPAALAAGRKRVIYTEHGRLYPDLPNWKRRLCNPLLSRGIDQIVSISDGTKEAMVAIDNFAEERIAVVHNGVLFARPGSAFDPEEKRRSLGIPPSHRIIGTAARLERIKNLPMMLRGFKRVLEKMPETSLLIAGRGSRENALKQYAQELGIEKNVRFLGLRDDLPEIYPLFELFLLTSFSEGISVTLLEAMSHGVAPIATRVGGNPEVVLEGETGLLVADDDYIELGEKILELMAFPERAQRMGDAARNWVGNHFSFEKMVQDYLRLYRGAEADPDAQAGTGGTCVR</sequence>
<keyword evidence="4" id="KW-1185">Reference proteome</keyword>
<dbReference type="EMBL" id="AP023213">
    <property type="protein sequence ID" value="BCG47642.1"/>
    <property type="molecule type" value="Genomic_DNA"/>
</dbReference>
<dbReference type="AlphaFoldDB" id="A0A6S6LZW7"/>
<dbReference type="Pfam" id="PF13439">
    <property type="entry name" value="Glyco_transf_4"/>
    <property type="match status" value="1"/>
</dbReference>
<dbReference type="Pfam" id="PF00534">
    <property type="entry name" value="Glycos_transf_1"/>
    <property type="match status" value="1"/>
</dbReference>